<reference evidence="3" key="1">
    <citation type="submission" date="2018-04" db="EMBL/GenBank/DDBJ databases">
        <authorList>
            <person name="Cornet L."/>
        </authorList>
    </citation>
    <scope>NUCLEOTIDE SEQUENCE [LARGE SCALE GENOMIC DNA]</scope>
</reference>
<dbReference type="AlphaFoldDB" id="A0A2W4TTK9"/>
<dbReference type="Gene3D" id="3.90.1570.10">
    <property type="entry name" value="tt1808, chain A"/>
    <property type="match status" value="1"/>
</dbReference>
<sequence>MQSPTINGSLDSFLRRSDIEGSPAWEFVDGQAIQKVGPTLFHSLVQLNLMNAINERANEYEALQELRCIVSPFSAVPDISVIAIDRISEEDGPFIGSPDWIIEILLPEDSKLTLQTKALHLLGKGAALVWLIDIQQQQIWVWQREDLPQVHSGDDNLPTLDIFTCLTVKDVMSMTQRRQKGSSFNV</sequence>
<dbReference type="CDD" id="cd06260">
    <property type="entry name" value="DUF820-like"/>
    <property type="match status" value="1"/>
</dbReference>
<evidence type="ECO:0000259" key="1">
    <source>
        <dbReference type="Pfam" id="PF05685"/>
    </source>
</evidence>
<keyword evidence="2" id="KW-0540">Nuclease</keyword>
<dbReference type="GO" id="GO:0004519">
    <property type="term" value="F:endonuclease activity"/>
    <property type="evidence" value="ECO:0007669"/>
    <property type="project" value="UniProtKB-KW"/>
</dbReference>
<dbReference type="InterPro" id="IPR008538">
    <property type="entry name" value="Uma2"/>
</dbReference>
<feature type="domain" description="Putative restriction endonuclease" evidence="1">
    <location>
        <begin position="13"/>
        <end position="163"/>
    </location>
</feature>
<gene>
    <name evidence="2" type="ORF">DCF25_20700</name>
</gene>
<dbReference type="SUPFAM" id="SSF52980">
    <property type="entry name" value="Restriction endonuclease-like"/>
    <property type="match status" value="1"/>
</dbReference>
<keyword evidence="2" id="KW-0255">Endonuclease</keyword>
<dbReference type="InterPro" id="IPR012296">
    <property type="entry name" value="Nuclease_put_TT1808"/>
</dbReference>
<evidence type="ECO:0000313" key="2">
    <source>
        <dbReference type="EMBL" id="PZO10327.1"/>
    </source>
</evidence>
<keyword evidence="2" id="KW-0378">Hydrolase</keyword>
<dbReference type="Proteomes" id="UP000249354">
    <property type="component" value="Unassembled WGS sequence"/>
</dbReference>
<comment type="caution">
    <text evidence="2">The sequence shown here is derived from an EMBL/GenBank/DDBJ whole genome shotgun (WGS) entry which is preliminary data.</text>
</comment>
<proteinExistence type="predicted"/>
<dbReference type="EMBL" id="QBMC01000219">
    <property type="protein sequence ID" value="PZO10327.1"/>
    <property type="molecule type" value="Genomic_DNA"/>
</dbReference>
<dbReference type="Pfam" id="PF05685">
    <property type="entry name" value="Uma2"/>
    <property type="match status" value="1"/>
</dbReference>
<accession>A0A2W4TTK9</accession>
<dbReference type="InterPro" id="IPR011335">
    <property type="entry name" value="Restrct_endonuc-II-like"/>
</dbReference>
<dbReference type="PANTHER" id="PTHR34107">
    <property type="entry name" value="SLL0198 PROTEIN-RELATED"/>
    <property type="match status" value="1"/>
</dbReference>
<organism evidence="2 3">
    <name type="scientific">Leptolyngbya foveolarum</name>
    <dbReference type="NCBI Taxonomy" id="47253"/>
    <lineage>
        <taxon>Bacteria</taxon>
        <taxon>Bacillati</taxon>
        <taxon>Cyanobacteriota</taxon>
        <taxon>Cyanophyceae</taxon>
        <taxon>Leptolyngbyales</taxon>
        <taxon>Leptolyngbyaceae</taxon>
        <taxon>Leptolyngbya group</taxon>
        <taxon>Leptolyngbya</taxon>
    </lineage>
</organism>
<reference evidence="2 3" key="2">
    <citation type="submission" date="2018-06" db="EMBL/GenBank/DDBJ databases">
        <title>Metagenomic assembly of (sub)arctic Cyanobacteria and their associated microbiome from non-axenic cultures.</title>
        <authorList>
            <person name="Baurain D."/>
        </authorList>
    </citation>
    <scope>NUCLEOTIDE SEQUENCE [LARGE SCALE GENOMIC DNA]</scope>
    <source>
        <strain evidence="2">ULC129bin1</strain>
    </source>
</reference>
<name>A0A2W4TTK9_9CYAN</name>
<dbReference type="PANTHER" id="PTHR34107:SF5">
    <property type="entry name" value="SLL1355 PROTEIN"/>
    <property type="match status" value="1"/>
</dbReference>
<evidence type="ECO:0000313" key="3">
    <source>
        <dbReference type="Proteomes" id="UP000249354"/>
    </source>
</evidence>
<protein>
    <submittedName>
        <fullName evidence="2">Uma2 family endonuclease</fullName>
    </submittedName>
</protein>